<dbReference type="AlphaFoldDB" id="A0AAV0BP68"/>
<feature type="region of interest" description="Disordered" evidence="1">
    <location>
        <begin position="28"/>
        <end position="110"/>
    </location>
</feature>
<reference evidence="2" key="1">
    <citation type="submission" date="2022-06" db="EMBL/GenBank/DDBJ databases">
        <authorList>
            <consortium name="SYNGENTA / RWTH Aachen University"/>
        </authorList>
    </citation>
    <scope>NUCLEOTIDE SEQUENCE</scope>
</reference>
<evidence type="ECO:0000256" key="1">
    <source>
        <dbReference type="SAM" id="MobiDB-lite"/>
    </source>
</evidence>
<feature type="compositionally biased region" description="Low complexity" evidence="1">
    <location>
        <begin position="156"/>
        <end position="170"/>
    </location>
</feature>
<feature type="compositionally biased region" description="Low complexity" evidence="1">
    <location>
        <begin position="28"/>
        <end position="45"/>
    </location>
</feature>
<proteinExistence type="predicted"/>
<organism evidence="2 3">
    <name type="scientific">Phakopsora pachyrhizi</name>
    <name type="common">Asian soybean rust disease fungus</name>
    <dbReference type="NCBI Taxonomy" id="170000"/>
    <lineage>
        <taxon>Eukaryota</taxon>
        <taxon>Fungi</taxon>
        <taxon>Dikarya</taxon>
        <taxon>Basidiomycota</taxon>
        <taxon>Pucciniomycotina</taxon>
        <taxon>Pucciniomycetes</taxon>
        <taxon>Pucciniales</taxon>
        <taxon>Phakopsoraceae</taxon>
        <taxon>Phakopsora</taxon>
    </lineage>
</organism>
<dbReference type="EMBL" id="CALTRL010005957">
    <property type="protein sequence ID" value="CAH7688149.1"/>
    <property type="molecule type" value="Genomic_DNA"/>
</dbReference>
<accession>A0AAV0BP68</accession>
<sequence length="680" mass="78989">MLKFQTYQNSKILISAKDWAEEDLPSKFFASSSPSTSSSQVLSPPRLNKPSKSEASTRRNSARGNNHIKKTFSKIESRRQGSLTYQKSPFAPTGSQACNSSTPSSSLTSLENEAPWFPEHKIGKESFLKKNSQFSNKTTRRKAPQKNYYERKHASPRSSSQQDLSTSSTHSYDDSHPNRFHSVKTHEKDNQFFQNHKKTNSSSDNYTYTGNHPNSNLIFKLGHELNPIYNRETLSRKPLQMIRSNSAPLIFTSDKASPQASNASDFKIHSNPIKTVNLNKRAIGSHERRTVSFNKGSELQNFEKFKSFQSKNFNSLLNPRFKDYEKIKSFMKGEEVSLVKTEDRFINTEGLTPFIRNVKYGTLQVCPQSHINQSNKMDHTNQQLQIRLWINRDHCEEFFGNLIVIKDEGHCVDVMKYDEQSNVEEEDLERLMTMSKLRASFYSYEALPDSLKLVYDYLNKILIIILSNVPRFVFRIKTSRYNFRTRCKIMMNRPKADVELDWSDHEKSNFNFNNYRIMDQGSFESSFEEDGGQESRIFKSRSVSLCLSRIKFIRYQSKIKFWFQIIENHKAERIKTDRRRPGKRFIVKSFEYSDLSSVDGDYFYQDLRERLLITGKDLLSGLKNSSVSSSNSNLLDAENSLVFKEDFDFDVKSFNDKLDLLEPCLRFVDEIQISLDKIEN</sequence>
<evidence type="ECO:0000313" key="3">
    <source>
        <dbReference type="Proteomes" id="UP001153365"/>
    </source>
</evidence>
<comment type="caution">
    <text evidence="2">The sequence shown here is derived from an EMBL/GenBank/DDBJ whole genome shotgun (WGS) entry which is preliminary data.</text>
</comment>
<gene>
    <name evidence="2" type="ORF">PPACK8108_LOCUS23065</name>
</gene>
<protein>
    <submittedName>
        <fullName evidence="2">Expressed protein</fullName>
    </submittedName>
</protein>
<keyword evidence="3" id="KW-1185">Reference proteome</keyword>
<feature type="compositionally biased region" description="Low complexity" evidence="1">
    <location>
        <begin position="100"/>
        <end position="110"/>
    </location>
</feature>
<evidence type="ECO:0000313" key="2">
    <source>
        <dbReference type="EMBL" id="CAH7688149.1"/>
    </source>
</evidence>
<dbReference type="Proteomes" id="UP001153365">
    <property type="component" value="Unassembled WGS sequence"/>
</dbReference>
<feature type="region of interest" description="Disordered" evidence="1">
    <location>
        <begin position="127"/>
        <end position="181"/>
    </location>
</feature>
<feature type="compositionally biased region" description="Polar residues" evidence="1">
    <location>
        <begin position="80"/>
        <end position="99"/>
    </location>
</feature>
<name>A0AAV0BP68_PHAPC</name>